<reference evidence="2 3" key="1">
    <citation type="submission" date="2022-12" db="EMBL/GenBank/DDBJ databases">
        <authorList>
            <person name="Muema E."/>
        </authorList>
    </citation>
    <scope>NUCLEOTIDE SEQUENCE [LARGE SCALE GENOMIC DNA]</scope>
    <source>
        <strain evidence="3">1326</strain>
    </source>
</reference>
<organism evidence="2 3">
    <name type="scientific">Mesorhizobium salmacidum</name>
    <dbReference type="NCBI Taxonomy" id="3015171"/>
    <lineage>
        <taxon>Bacteria</taxon>
        <taxon>Pseudomonadati</taxon>
        <taxon>Pseudomonadota</taxon>
        <taxon>Alphaproteobacteria</taxon>
        <taxon>Hyphomicrobiales</taxon>
        <taxon>Phyllobacteriaceae</taxon>
        <taxon>Mesorhizobium</taxon>
    </lineage>
</organism>
<name>A0ABU8KZ97_9HYPH</name>
<feature type="compositionally biased region" description="Low complexity" evidence="1">
    <location>
        <begin position="47"/>
        <end position="66"/>
    </location>
</feature>
<evidence type="ECO:0000313" key="2">
    <source>
        <dbReference type="EMBL" id="MEI9411046.1"/>
    </source>
</evidence>
<keyword evidence="3" id="KW-1185">Reference proteome</keyword>
<dbReference type="Proteomes" id="UP001387293">
    <property type="component" value="Unassembled WGS sequence"/>
</dbReference>
<gene>
    <name evidence="2" type="ORF">O7A60_20050</name>
</gene>
<dbReference type="EMBL" id="JAPYKS010000014">
    <property type="protein sequence ID" value="MEI9411046.1"/>
    <property type="molecule type" value="Genomic_DNA"/>
</dbReference>
<dbReference type="RefSeq" id="WP_337107704.1">
    <property type="nucleotide sequence ID" value="NZ_JAPYKS010000014.1"/>
</dbReference>
<feature type="region of interest" description="Disordered" evidence="1">
    <location>
        <begin position="45"/>
        <end position="66"/>
    </location>
</feature>
<comment type="caution">
    <text evidence="2">The sequence shown here is derived from an EMBL/GenBank/DDBJ whole genome shotgun (WGS) entry which is preliminary data.</text>
</comment>
<sequence>MVISQEERVAHIRKRAHELWEREGLMPHREKACWDKAVEEFESGKLTAGRQQAGADAAGDTSGAKH</sequence>
<accession>A0ABU8KZ97</accession>
<protein>
    <submittedName>
        <fullName evidence="2">DUF2934 domain-containing protein</fullName>
    </submittedName>
</protein>
<dbReference type="Pfam" id="PF11154">
    <property type="entry name" value="DUF2934"/>
    <property type="match status" value="1"/>
</dbReference>
<evidence type="ECO:0000256" key="1">
    <source>
        <dbReference type="SAM" id="MobiDB-lite"/>
    </source>
</evidence>
<evidence type="ECO:0000313" key="3">
    <source>
        <dbReference type="Proteomes" id="UP001387293"/>
    </source>
</evidence>
<proteinExistence type="predicted"/>
<dbReference type="InterPro" id="IPR021327">
    <property type="entry name" value="DUF2934"/>
</dbReference>